<keyword evidence="1" id="KW-0597">Phosphoprotein</keyword>
<dbReference type="EMBL" id="CP002593">
    <property type="protein sequence ID" value="AEA24958.1"/>
    <property type="molecule type" value="Genomic_DNA"/>
</dbReference>
<feature type="domain" description="Response regulatory" evidence="3">
    <location>
        <begin position="53"/>
        <end position="172"/>
    </location>
</feature>
<protein>
    <recommendedName>
        <fullName evidence="3">Response regulatory domain-containing protein</fullName>
    </recommendedName>
</protein>
<feature type="region of interest" description="Disordered" evidence="2">
    <location>
        <begin position="13"/>
        <end position="46"/>
    </location>
</feature>
<proteinExistence type="predicted"/>
<organism evidence="4 5">
    <name type="scientific">Pseudonocardia dioxanivorans (strain ATCC 55486 / DSM 44775 / JCM 13855 / CB1190)</name>
    <dbReference type="NCBI Taxonomy" id="675635"/>
    <lineage>
        <taxon>Bacteria</taxon>
        <taxon>Bacillati</taxon>
        <taxon>Actinomycetota</taxon>
        <taxon>Actinomycetes</taxon>
        <taxon>Pseudonocardiales</taxon>
        <taxon>Pseudonocardiaceae</taxon>
        <taxon>Pseudonocardia</taxon>
    </lineage>
</organism>
<accession>F4CL29</accession>
<dbReference type="eggNOG" id="COG0784">
    <property type="taxonomic scope" value="Bacteria"/>
</dbReference>
<dbReference type="Proteomes" id="UP000007809">
    <property type="component" value="Chromosome"/>
</dbReference>
<dbReference type="HOGENOM" id="CLU_127113_0_0_11"/>
<sequence length="182" mass="18866">MVPGPVEALVGASAQPATARARGGVTAPITMSPVTSPAPRDAGSASEPLSQLNVLVFSHRPEVREGIVTAVGRRPAPDLGRVTFIEVGGVADVLAACDAGGLDLVVLDGEAQPTGGMGLSRQLKNEITDCPPIVVTVRRRDDRWLATWSQADAVLVHPLDPLTAAETVVDVLRRTADVAVRG</sequence>
<dbReference type="KEGG" id="pdx:Psed_2758"/>
<dbReference type="GO" id="GO:0000160">
    <property type="term" value="P:phosphorelay signal transduction system"/>
    <property type="evidence" value="ECO:0007669"/>
    <property type="project" value="InterPro"/>
</dbReference>
<evidence type="ECO:0000259" key="3">
    <source>
        <dbReference type="PROSITE" id="PS50110"/>
    </source>
</evidence>
<evidence type="ECO:0000256" key="1">
    <source>
        <dbReference type="PROSITE-ProRule" id="PRU00169"/>
    </source>
</evidence>
<dbReference type="InterPro" id="IPR001789">
    <property type="entry name" value="Sig_transdc_resp-reg_receiver"/>
</dbReference>
<dbReference type="AlphaFoldDB" id="F4CL29"/>
<dbReference type="STRING" id="675635.Psed_2758"/>
<feature type="modified residue" description="4-aspartylphosphate" evidence="1">
    <location>
        <position position="108"/>
    </location>
</feature>
<keyword evidence="5" id="KW-1185">Reference proteome</keyword>
<name>F4CL29_PSEUX</name>
<evidence type="ECO:0000256" key="2">
    <source>
        <dbReference type="SAM" id="MobiDB-lite"/>
    </source>
</evidence>
<dbReference type="SUPFAM" id="SSF52172">
    <property type="entry name" value="CheY-like"/>
    <property type="match status" value="1"/>
</dbReference>
<dbReference type="PROSITE" id="PS50110">
    <property type="entry name" value="RESPONSE_REGULATORY"/>
    <property type="match status" value="1"/>
</dbReference>
<gene>
    <name evidence="4" type="ordered locus">Psed_2758</name>
</gene>
<dbReference type="InterPro" id="IPR011006">
    <property type="entry name" value="CheY-like_superfamily"/>
</dbReference>
<evidence type="ECO:0000313" key="5">
    <source>
        <dbReference type="Proteomes" id="UP000007809"/>
    </source>
</evidence>
<evidence type="ECO:0000313" key="4">
    <source>
        <dbReference type="EMBL" id="AEA24958.1"/>
    </source>
</evidence>
<dbReference type="Gene3D" id="3.40.50.2300">
    <property type="match status" value="1"/>
</dbReference>
<reference evidence="4 5" key="1">
    <citation type="journal article" date="2011" name="J. Bacteriol.">
        <title>Genome sequence of the 1,4-dioxane-degrading Pseudonocardia dioxanivorans strain CB1190.</title>
        <authorList>
            <person name="Sales C.M."/>
            <person name="Mahendra S."/>
            <person name="Grostern A."/>
            <person name="Parales R.E."/>
            <person name="Goodwin L.A."/>
            <person name="Woyke T."/>
            <person name="Nolan M."/>
            <person name="Lapidus A."/>
            <person name="Chertkov O."/>
            <person name="Ovchinnikova G."/>
            <person name="Sczyrba A."/>
            <person name="Alvarez-Cohen L."/>
        </authorList>
    </citation>
    <scope>NUCLEOTIDE SEQUENCE [LARGE SCALE GENOMIC DNA]</scope>
    <source>
        <strain evidence="5">ATCC 55486 / DSM 44775 / JCM 13855 / CB1190</strain>
    </source>
</reference>